<dbReference type="AlphaFoldDB" id="A0A8J2YVS9"/>
<dbReference type="GO" id="GO:0009279">
    <property type="term" value="C:cell outer membrane"/>
    <property type="evidence" value="ECO:0007669"/>
    <property type="project" value="UniProtKB-SubCell"/>
</dbReference>
<evidence type="ECO:0000313" key="14">
    <source>
        <dbReference type="Proteomes" id="UP000646365"/>
    </source>
</evidence>
<evidence type="ECO:0000313" key="13">
    <source>
        <dbReference type="EMBL" id="GGF29491.1"/>
    </source>
</evidence>
<keyword evidence="7" id="KW-0626">Porin</keyword>
<dbReference type="GO" id="GO:0015288">
    <property type="term" value="F:porin activity"/>
    <property type="evidence" value="ECO:0007669"/>
    <property type="project" value="UniProtKB-KW"/>
</dbReference>
<reference evidence="13" key="1">
    <citation type="journal article" date="2014" name="Int. J. Syst. Evol. Microbiol.">
        <title>Complete genome sequence of Corynebacterium casei LMG S-19264T (=DSM 44701T), isolated from a smear-ripened cheese.</title>
        <authorList>
            <consortium name="US DOE Joint Genome Institute (JGI-PGF)"/>
            <person name="Walter F."/>
            <person name="Albersmeier A."/>
            <person name="Kalinowski J."/>
            <person name="Ruckert C."/>
        </authorList>
    </citation>
    <scope>NUCLEOTIDE SEQUENCE</scope>
    <source>
        <strain evidence="13">CGMCC 1.15725</strain>
    </source>
</reference>
<keyword evidence="9" id="KW-0998">Cell outer membrane</keyword>
<dbReference type="SUPFAM" id="SSF56925">
    <property type="entry name" value="OMPA-like"/>
    <property type="match status" value="1"/>
</dbReference>
<keyword evidence="5 11" id="KW-0732">Signal</keyword>
<evidence type="ECO:0000256" key="8">
    <source>
        <dbReference type="ARBA" id="ARBA00023136"/>
    </source>
</evidence>
<keyword evidence="2" id="KW-0813">Transport</keyword>
<dbReference type="PANTHER" id="PTHR30329">
    <property type="entry name" value="STATOR ELEMENT OF FLAGELLAR MOTOR COMPLEX"/>
    <property type="match status" value="1"/>
</dbReference>
<evidence type="ECO:0000256" key="9">
    <source>
        <dbReference type="ARBA" id="ARBA00023237"/>
    </source>
</evidence>
<dbReference type="InterPro" id="IPR027385">
    <property type="entry name" value="Beta-barrel_OMP"/>
</dbReference>
<protein>
    <submittedName>
        <fullName evidence="13">Membrane protein</fullName>
    </submittedName>
</protein>
<dbReference type="InterPro" id="IPR036737">
    <property type="entry name" value="OmpA-like_sf"/>
</dbReference>
<dbReference type="Proteomes" id="UP000646365">
    <property type="component" value="Unassembled WGS sequence"/>
</dbReference>
<dbReference type="Gene3D" id="3.30.1330.60">
    <property type="entry name" value="OmpA-like domain"/>
    <property type="match status" value="1"/>
</dbReference>
<dbReference type="PROSITE" id="PS51123">
    <property type="entry name" value="OMPA_2"/>
    <property type="match status" value="1"/>
</dbReference>
<sequence>MLLGTAAVLAGYGVGAAQAQTVVNPNYTYGPYVGAAGGGSFLNDISPNGGGADTKSEFDNGWVGLGTVGWGFGNGFRAELEGSYRRNDVRSVRGSAGAPNGGALGTTAVMVNGLYDIDPTALFGIESYGFMPHVGVGVGWARPRFDNAHVYNGNVVSGKDDVLAYQGIAGVSYAVAPQIKVDLDYRYFGTQSGTFASSPGLSGIGSPTKTSIGDQTVTLGIRYEFWAPQVAQAPLPAVAPPPPAPPAKAPEVQRAFQVFFDFNKSDISAAASKVIQQASDSVRAGNLTRINVTGHTDTVGSAKYNQALSEKRAAAVKAQLIADGVPDSEISTSGVGKSNLLVPTADSVREPQNRRAEIVLQ</sequence>
<keyword evidence="14" id="KW-1185">Reference proteome</keyword>
<dbReference type="Pfam" id="PF13505">
    <property type="entry name" value="OMP_b-brl"/>
    <property type="match status" value="1"/>
</dbReference>
<evidence type="ECO:0000259" key="12">
    <source>
        <dbReference type="PROSITE" id="PS51123"/>
    </source>
</evidence>
<evidence type="ECO:0000256" key="7">
    <source>
        <dbReference type="ARBA" id="ARBA00023114"/>
    </source>
</evidence>
<evidence type="ECO:0000256" key="11">
    <source>
        <dbReference type="SAM" id="SignalP"/>
    </source>
</evidence>
<dbReference type="InterPro" id="IPR050330">
    <property type="entry name" value="Bact_OuterMem_StrucFunc"/>
</dbReference>
<evidence type="ECO:0000256" key="10">
    <source>
        <dbReference type="PROSITE-ProRule" id="PRU00473"/>
    </source>
</evidence>
<comment type="subcellular location">
    <subcellularLocation>
        <location evidence="1">Cell outer membrane</location>
        <topology evidence="1">Multi-pass membrane protein</topology>
    </subcellularLocation>
</comment>
<dbReference type="Pfam" id="PF00691">
    <property type="entry name" value="OmpA"/>
    <property type="match status" value="1"/>
</dbReference>
<proteinExistence type="predicted"/>
<organism evidence="13 14">
    <name type="scientific">Aliidongia dinghuensis</name>
    <dbReference type="NCBI Taxonomy" id="1867774"/>
    <lineage>
        <taxon>Bacteria</taxon>
        <taxon>Pseudomonadati</taxon>
        <taxon>Pseudomonadota</taxon>
        <taxon>Alphaproteobacteria</taxon>
        <taxon>Rhodospirillales</taxon>
        <taxon>Dongiaceae</taxon>
        <taxon>Aliidongia</taxon>
    </lineage>
</organism>
<reference evidence="13" key="2">
    <citation type="submission" date="2020-09" db="EMBL/GenBank/DDBJ databases">
        <authorList>
            <person name="Sun Q."/>
            <person name="Zhou Y."/>
        </authorList>
    </citation>
    <scope>NUCLEOTIDE SEQUENCE</scope>
    <source>
        <strain evidence="13">CGMCC 1.15725</strain>
    </source>
</reference>
<name>A0A8J2YVS9_9PROT</name>
<accession>A0A8J2YVS9</accession>
<keyword evidence="8 10" id="KW-0472">Membrane</keyword>
<dbReference type="GO" id="GO:0046930">
    <property type="term" value="C:pore complex"/>
    <property type="evidence" value="ECO:0007669"/>
    <property type="project" value="UniProtKB-KW"/>
</dbReference>
<keyword evidence="6" id="KW-0406">Ion transport</keyword>
<evidence type="ECO:0000256" key="2">
    <source>
        <dbReference type="ARBA" id="ARBA00022448"/>
    </source>
</evidence>
<dbReference type="InterPro" id="IPR011250">
    <property type="entry name" value="OMP/PagP_B-barrel"/>
</dbReference>
<feature type="signal peptide" evidence="11">
    <location>
        <begin position="1"/>
        <end position="19"/>
    </location>
</feature>
<dbReference type="GO" id="GO:0006811">
    <property type="term" value="P:monoatomic ion transport"/>
    <property type="evidence" value="ECO:0007669"/>
    <property type="project" value="UniProtKB-KW"/>
</dbReference>
<feature type="chain" id="PRO_5035204516" evidence="11">
    <location>
        <begin position="20"/>
        <end position="361"/>
    </location>
</feature>
<dbReference type="PANTHER" id="PTHR30329:SF21">
    <property type="entry name" value="LIPOPROTEIN YIAD-RELATED"/>
    <property type="match status" value="1"/>
</dbReference>
<keyword evidence="4" id="KW-0812">Transmembrane</keyword>
<evidence type="ECO:0000256" key="6">
    <source>
        <dbReference type="ARBA" id="ARBA00023065"/>
    </source>
</evidence>
<evidence type="ECO:0000256" key="5">
    <source>
        <dbReference type="ARBA" id="ARBA00022729"/>
    </source>
</evidence>
<dbReference type="SUPFAM" id="SSF103088">
    <property type="entry name" value="OmpA-like"/>
    <property type="match status" value="1"/>
</dbReference>
<dbReference type="Gene3D" id="2.40.160.20">
    <property type="match status" value="1"/>
</dbReference>
<feature type="domain" description="OmpA-like" evidence="12">
    <location>
        <begin position="247"/>
        <end position="361"/>
    </location>
</feature>
<evidence type="ECO:0000256" key="3">
    <source>
        <dbReference type="ARBA" id="ARBA00022452"/>
    </source>
</evidence>
<dbReference type="CDD" id="cd07185">
    <property type="entry name" value="OmpA_C-like"/>
    <property type="match status" value="1"/>
</dbReference>
<evidence type="ECO:0000256" key="1">
    <source>
        <dbReference type="ARBA" id="ARBA00004571"/>
    </source>
</evidence>
<evidence type="ECO:0000256" key="4">
    <source>
        <dbReference type="ARBA" id="ARBA00022692"/>
    </source>
</evidence>
<comment type="caution">
    <text evidence="13">The sequence shown here is derived from an EMBL/GenBank/DDBJ whole genome shotgun (WGS) entry which is preliminary data.</text>
</comment>
<keyword evidence="3" id="KW-1134">Transmembrane beta strand</keyword>
<dbReference type="PRINTS" id="PR01021">
    <property type="entry name" value="OMPADOMAIN"/>
</dbReference>
<gene>
    <name evidence="13" type="ORF">GCM10011611_39430</name>
</gene>
<dbReference type="InterPro" id="IPR006664">
    <property type="entry name" value="OMP_bac"/>
</dbReference>
<dbReference type="EMBL" id="BMJQ01000010">
    <property type="protein sequence ID" value="GGF29491.1"/>
    <property type="molecule type" value="Genomic_DNA"/>
</dbReference>
<dbReference type="PROSITE" id="PS01068">
    <property type="entry name" value="OMPA_1"/>
    <property type="match status" value="1"/>
</dbReference>
<dbReference type="InterPro" id="IPR006690">
    <property type="entry name" value="OMPA-like_CS"/>
</dbReference>
<dbReference type="InterPro" id="IPR006665">
    <property type="entry name" value="OmpA-like"/>
</dbReference>